<reference evidence="3 4" key="1">
    <citation type="submission" date="2020-06" db="EMBL/GenBank/DDBJ databases">
        <authorList>
            <consortium name="Wellcome Sanger Institute Data Sharing"/>
        </authorList>
    </citation>
    <scope>NUCLEOTIDE SEQUENCE [LARGE SCALE GENOMIC DNA]</scope>
</reference>
<feature type="domain" description="Cordon-bleu ubiquitin-like" evidence="2">
    <location>
        <begin position="144"/>
        <end position="227"/>
    </location>
</feature>
<feature type="region of interest" description="Disordered" evidence="1">
    <location>
        <begin position="227"/>
        <end position="412"/>
    </location>
</feature>
<dbReference type="Pfam" id="PF09469">
    <property type="entry name" value="Cobl"/>
    <property type="match status" value="1"/>
</dbReference>
<dbReference type="InterPro" id="IPR039895">
    <property type="entry name" value="COBL-like"/>
</dbReference>
<feature type="compositionally biased region" description="Basic and acidic residues" evidence="1">
    <location>
        <begin position="332"/>
        <end position="344"/>
    </location>
</feature>
<dbReference type="GO" id="GO:0003785">
    <property type="term" value="F:actin monomer binding"/>
    <property type="evidence" value="ECO:0007669"/>
    <property type="project" value="InterPro"/>
</dbReference>
<dbReference type="InterPro" id="IPR019025">
    <property type="entry name" value="Cordon-bleu_ubiquitin_domain"/>
</dbReference>
<dbReference type="Proteomes" id="UP000694580">
    <property type="component" value="Chromosome 9"/>
</dbReference>
<evidence type="ECO:0000259" key="2">
    <source>
        <dbReference type="Pfam" id="PF09469"/>
    </source>
</evidence>
<gene>
    <name evidence="3" type="primary">COBL</name>
</gene>
<dbReference type="Gene3D" id="3.10.20.90">
    <property type="entry name" value="Phosphatidylinositol 3-kinase Catalytic Subunit, Chain A, domain 1"/>
    <property type="match status" value="1"/>
</dbReference>
<dbReference type="PANTHER" id="PTHR21557">
    <property type="entry name" value="CORDON-BLEU"/>
    <property type="match status" value="1"/>
</dbReference>
<keyword evidence="4" id="KW-1185">Reference proteome</keyword>
<feature type="compositionally biased region" description="Polar residues" evidence="1">
    <location>
        <begin position="380"/>
        <end position="390"/>
    </location>
</feature>
<feature type="compositionally biased region" description="Polar residues" evidence="1">
    <location>
        <begin position="289"/>
        <end position="307"/>
    </location>
</feature>
<proteinExistence type="predicted"/>
<name>A0AAY4BIA4_9TELE</name>
<reference evidence="3" key="3">
    <citation type="submission" date="2025-09" db="UniProtKB">
        <authorList>
            <consortium name="Ensembl"/>
        </authorList>
    </citation>
    <scope>IDENTIFICATION</scope>
</reference>
<evidence type="ECO:0000256" key="1">
    <source>
        <dbReference type="SAM" id="MobiDB-lite"/>
    </source>
</evidence>
<sequence length="412" mass="45335">MDEPGLEEGSPRRRAPHARRSSKSKAPPPPPAVTGLDGTPCCSRVPGYPHMGMEQEENLLDRDLTLVVVLPEGVEKTAVVHGSQPVMDLLVMLCAKYHLNPSAHTVELISANRNHIKYKPNSLMGTLEAEKVLIKPKGCEDKNRKAVPQMPEVTVRLVINYKKTQKTILRVSPKVPLGELLRGICEKCEFDWRTTILLRDVHSEEPLDLNCSLNDYEIRELYAMPTKVSSPKDFPPSPTHSDPHSPGRDRSERENRGLLGMFRKSRKKPDQATAASAPVSPVLRRQRPVSMSSLCTQSPTYNSNTMPSDVPKKRRAPLPPGMLSQSVPSDLGDSHLEAQHDGNQDRAALGRGSSSESSLRKTKRKAPPPPVPPAATSPSEAQSERSSTVQKLMKSHLLCFHSPDSVSPEDGV</sequence>
<evidence type="ECO:0000313" key="4">
    <source>
        <dbReference type="Proteomes" id="UP000694580"/>
    </source>
</evidence>
<reference evidence="3" key="2">
    <citation type="submission" date="2025-08" db="UniProtKB">
        <authorList>
            <consortium name="Ensembl"/>
        </authorList>
    </citation>
    <scope>IDENTIFICATION</scope>
</reference>
<accession>A0AAY4BIA4</accession>
<evidence type="ECO:0000313" key="3">
    <source>
        <dbReference type="Ensembl" id="ENSDCDP00010019766.1"/>
    </source>
</evidence>
<organism evidence="3 4">
    <name type="scientific">Denticeps clupeoides</name>
    <name type="common">denticle herring</name>
    <dbReference type="NCBI Taxonomy" id="299321"/>
    <lineage>
        <taxon>Eukaryota</taxon>
        <taxon>Metazoa</taxon>
        <taxon>Chordata</taxon>
        <taxon>Craniata</taxon>
        <taxon>Vertebrata</taxon>
        <taxon>Euteleostomi</taxon>
        <taxon>Actinopterygii</taxon>
        <taxon>Neopterygii</taxon>
        <taxon>Teleostei</taxon>
        <taxon>Clupei</taxon>
        <taxon>Clupeiformes</taxon>
        <taxon>Denticipitoidei</taxon>
        <taxon>Denticipitidae</taxon>
        <taxon>Denticeps</taxon>
    </lineage>
</organism>
<protein>
    <recommendedName>
        <fullName evidence="2">Cordon-bleu ubiquitin-like domain-containing protein</fullName>
    </recommendedName>
</protein>
<feature type="compositionally biased region" description="Low complexity" evidence="1">
    <location>
        <begin position="346"/>
        <end position="357"/>
    </location>
</feature>
<feature type="compositionally biased region" description="Basic residues" evidence="1">
    <location>
        <begin position="12"/>
        <end position="23"/>
    </location>
</feature>
<dbReference type="Ensembl" id="ENSDCDT00010020884.1">
    <property type="protein sequence ID" value="ENSDCDP00010019766.1"/>
    <property type="gene ID" value="ENSDCDG00010008903.1"/>
</dbReference>
<feature type="region of interest" description="Disordered" evidence="1">
    <location>
        <begin position="1"/>
        <end position="41"/>
    </location>
</feature>
<dbReference type="AlphaFoldDB" id="A0AAY4BIA4"/>
<dbReference type="GeneTree" id="ENSGT00530000063608"/>
<feature type="compositionally biased region" description="Basic and acidic residues" evidence="1">
    <location>
        <begin position="241"/>
        <end position="256"/>
    </location>
</feature>
<dbReference type="PANTHER" id="PTHR21557:SF2">
    <property type="entry name" value="CORDON-BLEU PROTEIN-LIKE 1"/>
    <property type="match status" value="1"/>
</dbReference>